<feature type="compositionally biased region" description="Low complexity" evidence="1">
    <location>
        <begin position="260"/>
        <end position="290"/>
    </location>
</feature>
<dbReference type="EMBL" id="BSXU01001364">
    <property type="protein sequence ID" value="GMG26663.1"/>
    <property type="molecule type" value="Genomic_DNA"/>
</dbReference>
<evidence type="ECO:0000259" key="3">
    <source>
        <dbReference type="Pfam" id="PF06025"/>
    </source>
</evidence>
<accession>A0A9W6YYP4</accession>
<feature type="compositionally biased region" description="Polar residues" evidence="1">
    <location>
        <begin position="246"/>
        <end position="259"/>
    </location>
</feature>
<feature type="domain" description="DUF908" evidence="2">
    <location>
        <begin position="90"/>
        <end position="482"/>
    </location>
</feature>
<feature type="region of interest" description="Disordered" evidence="1">
    <location>
        <begin position="306"/>
        <end position="332"/>
    </location>
</feature>
<comment type="caution">
    <text evidence="4">The sequence shown here is derived from an EMBL/GenBank/DDBJ whole genome shotgun (WGS) entry which is preliminary data.</text>
</comment>
<evidence type="ECO:0000259" key="2">
    <source>
        <dbReference type="Pfam" id="PF06012"/>
    </source>
</evidence>
<proteinExistence type="predicted"/>
<evidence type="ECO:0000313" key="4">
    <source>
        <dbReference type="EMBL" id="GMG26663.1"/>
    </source>
</evidence>
<feature type="compositionally biased region" description="Basic residues" evidence="1">
    <location>
        <begin position="189"/>
        <end position="198"/>
    </location>
</feature>
<organism evidence="4 5">
    <name type="scientific">Ambrosiozyma monospora</name>
    <name type="common">Yeast</name>
    <name type="synonym">Endomycopsis monosporus</name>
    <dbReference type="NCBI Taxonomy" id="43982"/>
    <lineage>
        <taxon>Eukaryota</taxon>
        <taxon>Fungi</taxon>
        <taxon>Dikarya</taxon>
        <taxon>Ascomycota</taxon>
        <taxon>Saccharomycotina</taxon>
        <taxon>Pichiomycetes</taxon>
        <taxon>Pichiales</taxon>
        <taxon>Pichiaceae</taxon>
        <taxon>Ambrosiozyma</taxon>
    </lineage>
</organism>
<protein>
    <submittedName>
        <fullName evidence="4">Unnamed protein product</fullName>
    </submittedName>
</protein>
<dbReference type="Pfam" id="PF06025">
    <property type="entry name" value="DUF913"/>
    <property type="match status" value="1"/>
</dbReference>
<dbReference type="Proteomes" id="UP001165063">
    <property type="component" value="Unassembled WGS sequence"/>
</dbReference>
<feature type="compositionally biased region" description="Basic and acidic residues" evidence="1">
    <location>
        <begin position="314"/>
        <end position="332"/>
    </location>
</feature>
<dbReference type="SUPFAM" id="SSF48371">
    <property type="entry name" value="ARM repeat"/>
    <property type="match status" value="1"/>
</dbReference>
<dbReference type="InterPro" id="IPR016024">
    <property type="entry name" value="ARM-type_fold"/>
</dbReference>
<evidence type="ECO:0000256" key="1">
    <source>
        <dbReference type="SAM" id="MobiDB-lite"/>
    </source>
</evidence>
<dbReference type="OrthoDB" id="8068875at2759"/>
<evidence type="ECO:0000313" key="5">
    <source>
        <dbReference type="Proteomes" id="UP001165063"/>
    </source>
</evidence>
<keyword evidence="5" id="KW-1185">Reference proteome</keyword>
<dbReference type="InterPro" id="IPR010314">
    <property type="entry name" value="E3_Ub_ligase_DUF913"/>
</dbReference>
<feature type="domain" description="DUF913" evidence="3">
    <location>
        <begin position="543"/>
        <end position="786"/>
    </location>
</feature>
<name>A0A9W6YYP4_AMBMO</name>
<feature type="region of interest" description="Disordered" evidence="1">
    <location>
        <begin position="246"/>
        <end position="292"/>
    </location>
</feature>
<reference evidence="4" key="1">
    <citation type="submission" date="2023-04" db="EMBL/GenBank/DDBJ databases">
        <title>Ambrosiozyma monospora NBRC 1965.</title>
        <authorList>
            <person name="Ichikawa N."/>
            <person name="Sato H."/>
            <person name="Tonouchi N."/>
        </authorList>
    </citation>
    <scope>NUCLEOTIDE SEQUENCE</scope>
    <source>
        <strain evidence="4">NBRC 1965</strain>
    </source>
</reference>
<feature type="region of interest" description="Disordered" evidence="1">
    <location>
        <begin position="178"/>
        <end position="200"/>
    </location>
</feature>
<sequence>MLISKKYHMELLELAKPIKDHVDHLANCGVDEFINAITTKSKEPWTGLSVDLYHYIPVLNRLDEIFEAHNKQYELDQEYPKLQQVPNSEETTICACLRYSYWLLEHSNNGRVYSSSDRVFQLVKSCSIDIKLEALKLACLLGEKYSSIESTGSIATDSDKERILTLATSFPPPIIPTYSKPTTIDLSHGKSKKSKKQQKQQPPILHVSLLECLSVDTALPPRWKFLDFKYYNALAIKRREQSLQARKSLQSKFPQLQPHSQSETQTQTQSSQLNISSTQSSEPPNQSPQSADVVLGGRAMKRRAKKQILNTQLKSREEKGSSRHDESSSEGLHHFVLNEENLKKLSFQQIYDRALNVIPKEKWYEFVLSVYIAKAFNNKSFESIQLRQKLVSLKCIAVASACHFSTYNSVASSVFDEEPYLLSYMSDLINPDNTVPYEASMAALKAFVSISRKKGGGSDLMRAMGGNVSHGLLFHIFKNILKAAKENRTDLDIHFLEYFFELIANLIKNAHLITHLRTAGLTNILLDFLSLRNTLRLTRNLSIQLIDMLAETSDNVDDVVEGNGFKIFIELLEYEVDFAIENPDFQGGAPTSVELSYSITTMQVDTINSLIQLVISLIANHAGDRMRNLYDSPLLKQLIKIMEHPNVFGTEVVGSTISLIAQIINSEPTAYPILSEAGVIDSFFDNFEGFLLKSKELIHQIPDAINAISLNSIGMKKVADSNMIEQFFQIFRNPVLCKELLKNEHAKMLGDSFDELCRHHPELKPIVQKNVMKLIKEIPTLVKFPTTRFFQSPKSSLYYNRDEPVLTEEEGCAKMTSWETTVQGDVLECAAAFLEMLVGSYNHNSHNHWKDFYKDIEIHDLIKFITPENNAFDYVLSNCLSSISMIIKAIDQVRPGFALQEFIDTIGKYFSDISEFIHYESDSSSYFDKFDQNSEEAELAGGVVLSKLTIINSLLFITSDVYTSPNKLSTARVQLFAKTFQKDNNIAFLKEMVLFFRRIVLEETIAHSRTPYAAAKDVTCLTGRQHRYHVEIGEPGVGAKDWIGSSAKYKNLSVLFFHFNKCQLWTRYTFATLCRLSADKRQESKFGIVPKYSLKIVSTYVDSVLAAIENIKTDNLEIKTGYLLLLTNLLYTSLAMKPRTSDPISTLMIICLLQNGSFIRLRELAVKYFQILLSLSQEEIDKATKLEYIDISSTSTTLKLLEQILLIYSTLSLKSSLSPIPAPEKIYPDFVKNDTSYFLEVIFSVQVQISLANFGLLNELFHSDGIQILETSPQKIPIQLIEKIVSLSKNFFITVPSTQNTPVFGGRLYPARHTEAAPSDSKIRYLESIGVPADAALDLLVSFRNKLSALESDDLEGFCEGFDDRYSDIDWELVRQRAAETPYEALPPPEPVAPQYQHACTFDDLNFVRGANEANFVEYWIQLAQLYPRATFRISDLLNSVFVRSTYGEHTDFGEILTSVFMNVCSFSFQDSDEQQSKRLSSILQLLSYLLDERSINNS</sequence>
<gene>
    <name evidence="4" type="ORF">Amon01_000331400</name>
</gene>
<dbReference type="Pfam" id="PF06012">
    <property type="entry name" value="DUF908"/>
    <property type="match status" value="1"/>
</dbReference>
<dbReference type="InterPro" id="IPR010309">
    <property type="entry name" value="E3_Ub_ligase_DUF908"/>
</dbReference>